<dbReference type="Proteomes" id="UP001477672">
    <property type="component" value="Unassembled WGS sequence"/>
</dbReference>
<organism evidence="1 2">
    <name type="scientific">Ruthenibacterium intestinale</name>
    <dbReference type="NCBI Taxonomy" id="3133163"/>
    <lineage>
        <taxon>Bacteria</taxon>
        <taxon>Bacillati</taxon>
        <taxon>Bacillota</taxon>
        <taxon>Clostridia</taxon>
        <taxon>Eubacteriales</taxon>
        <taxon>Oscillospiraceae</taxon>
        <taxon>Ruthenibacterium</taxon>
    </lineage>
</organism>
<protein>
    <submittedName>
        <fullName evidence="1">Uncharacterized protein</fullName>
    </submittedName>
</protein>
<reference evidence="1 2" key="1">
    <citation type="submission" date="2024-03" db="EMBL/GenBank/DDBJ databases">
        <title>Human intestinal bacterial collection.</title>
        <authorList>
            <person name="Pauvert C."/>
            <person name="Hitch T.C.A."/>
            <person name="Clavel T."/>
        </authorList>
    </citation>
    <scope>NUCLEOTIDE SEQUENCE [LARGE SCALE GENOMIC DNA]</scope>
    <source>
        <strain evidence="1 2">CLA-JM-H11</strain>
    </source>
</reference>
<gene>
    <name evidence="1" type="ORF">WMO24_06535</name>
</gene>
<evidence type="ECO:0000313" key="2">
    <source>
        <dbReference type="Proteomes" id="UP001477672"/>
    </source>
</evidence>
<accession>A0ABV1GE30</accession>
<sequence length="238" mass="27396">MNLQQCEEKLQLLMRKYGVEASSRPKLMQRDGIFYLEEQDGEIPLLPWRQERRFTEMHALKNSGRAGVPTVLRSQRLVERNRPLAAELLRELDLCQWLMDSTVKSVCAFSGGTAWNIIVTLESQAVCTIELACALEGGQPMIDRHEINTRRGVICDRVVDTQLPQSSLYVFTSQGRQEFNDLDFELYGLMPEEVSLVREAFVVLRDSQQEERRNAFAQLKELEKLVYRSAEQAHCLAM</sequence>
<dbReference type="RefSeq" id="WP_349215526.1">
    <property type="nucleotide sequence ID" value="NZ_JBBMFA010000081.1"/>
</dbReference>
<keyword evidence="2" id="KW-1185">Reference proteome</keyword>
<evidence type="ECO:0000313" key="1">
    <source>
        <dbReference type="EMBL" id="MEQ2520083.1"/>
    </source>
</evidence>
<proteinExistence type="predicted"/>
<comment type="caution">
    <text evidence="1">The sequence shown here is derived from an EMBL/GenBank/DDBJ whole genome shotgun (WGS) entry which is preliminary data.</text>
</comment>
<name>A0ABV1GE30_9FIRM</name>
<dbReference type="EMBL" id="JBBMFA010000081">
    <property type="protein sequence ID" value="MEQ2520083.1"/>
    <property type="molecule type" value="Genomic_DNA"/>
</dbReference>